<comment type="caution">
    <text evidence="1">The sequence shown here is derived from an EMBL/GenBank/DDBJ whole genome shotgun (WGS) entry which is preliminary data.</text>
</comment>
<accession>A0ACC1NPM5</accession>
<keyword evidence="2" id="KW-1185">Reference proteome</keyword>
<evidence type="ECO:0000313" key="2">
    <source>
        <dbReference type="Proteomes" id="UP001143856"/>
    </source>
</evidence>
<protein>
    <submittedName>
        <fullName evidence="1">Uncharacterized protein</fullName>
    </submittedName>
</protein>
<name>A0ACC1NPM5_9PEZI</name>
<sequence length="945" mass="104260">MATTALLPELARDSCLVTLVTPDYCVHFFAETPTVPTPRRQSLSAVVNWKHWQSSHGERHAVYSRCFVKSYGWYEHASSISICLEYFPLGDLRSFIAKRADPKLPEPEAQQIISQVLDGLVFMHAEGFAHRDLKPANIVIKSCGLDNWWVKLSDFGLSKRTEVTRGATALQGTPGFMAPELWRLVANDHESRIGKWCATDLWCLGEIAFQLVTGKATFTDPRTLAAYARGECEFPVSELHEGVASPAMVDFVTAIMLADYTQRPSAQVGAACIVDASLNRLDDGPGVKLRGVAKEVRCVTFSPTGDQLVAGTSEGIIIIWDTISAKILQTIKAHSSILYVACYPNQSQKWMYDIVGAGVDGWFRFWEYKVHSILPDRWVPIDRRGETGKDKTGLNVQGGITAVAASKSFVRLAVSVLDGSIAVWHNKAGDHWIMGLGRESLLSRHDECIEAIDFSPDSKLLASASSQCVKIWQVRGGLPVAAIRVPSGWMHRYVVFSPDSTSLVSSSGGVVRSWDTERFRNLSDIQDHLDRASFVAISPSQRYTASIAGGVRTKNLVKRRFAFDMDVATLMIWDVARAKPLTLMSGHLAEILSASFSEDSRRLGSISADHVLRIWDVETGICLDIISSYTSGPNTVPRATLSAGLHYCAAVFRHRLEAQPSMDPHPFKILTGIAITDDILAMTFSPDATKLAAADQSDRITLWDTASGTRIAYLSDFAQPDICGPLMPEYLYPMSTFAGYRIHVRDVSSPALQFTSRGSRLAFFSGLGVARFWKLGGDGHPRRIGSSETNFANSKSNSKTEVNENSSPFVYCSDSTLLAASPDGTRCVASFMEGQQLVLWDVDTGEPIAMLAEHTRSSDVHHLCFSPDSRWLVTASHKDVFVFVHDAATGRKLTNITGDVSWPLRMVQFWPDSRYLVSGSHKGKLQFWDVESGLLVKEFEGHIEQ</sequence>
<gene>
    <name evidence="1" type="ORF">NUW58_g6740</name>
</gene>
<proteinExistence type="predicted"/>
<evidence type="ECO:0000313" key="1">
    <source>
        <dbReference type="EMBL" id="KAJ2981225.1"/>
    </source>
</evidence>
<dbReference type="EMBL" id="JAPDGR010001589">
    <property type="protein sequence ID" value="KAJ2981225.1"/>
    <property type="molecule type" value="Genomic_DNA"/>
</dbReference>
<reference evidence="1" key="1">
    <citation type="submission" date="2022-10" db="EMBL/GenBank/DDBJ databases">
        <title>Genome Sequence of Xylaria curta.</title>
        <authorList>
            <person name="Buettner E."/>
        </authorList>
    </citation>
    <scope>NUCLEOTIDE SEQUENCE</scope>
    <source>
        <strain evidence="1">Babe10</strain>
    </source>
</reference>
<dbReference type="Proteomes" id="UP001143856">
    <property type="component" value="Unassembled WGS sequence"/>
</dbReference>
<organism evidence="1 2">
    <name type="scientific">Xylaria curta</name>
    <dbReference type="NCBI Taxonomy" id="42375"/>
    <lineage>
        <taxon>Eukaryota</taxon>
        <taxon>Fungi</taxon>
        <taxon>Dikarya</taxon>
        <taxon>Ascomycota</taxon>
        <taxon>Pezizomycotina</taxon>
        <taxon>Sordariomycetes</taxon>
        <taxon>Xylariomycetidae</taxon>
        <taxon>Xylariales</taxon>
        <taxon>Xylariaceae</taxon>
        <taxon>Xylaria</taxon>
    </lineage>
</organism>